<keyword evidence="1" id="KW-0472">Membrane</keyword>
<dbReference type="EMBL" id="QMDW01000026">
    <property type="protein sequence ID" value="RJX48063.1"/>
    <property type="molecule type" value="Genomic_DNA"/>
</dbReference>
<feature type="domain" description="DUF7981" evidence="2">
    <location>
        <begin position="1"/>
        <end position="68"/>
    </location>
</feature>
<keyword evidence="4" id="KW-1185">Reference proteome</keyword>
<dbReference type="RefSeq" id="WP_120086013.1">
    <property type="nucleotide sequence ID" value="NZ_QMDW01000026.1"/>
</dbReference>
<proteinExistence type="predicted"/>
<gene>
    <name evidence="3" type="ORF">DP106_13150</name>
</gene>
<protein>
    <recommendedName>
        <fullName evidence="2">DUF7981 domain-containing protein</fullName>
    </recommendedName>
</protein>
<evidence type="ECO:0000256" key="1">
    <source>
        <dbReference type="SAM" id="Phobius"/>
    </source>
</evidence>
<comment type="caution">
    <text evidence="3">The sequence shown here is derived from an EMBL/GenBank/DDBJ whole genome shotgun (WGS) entry which is preliminary data.</text>
</comment>
<reference evidence="3 4" key="1">
    <citation type="submission" date="2018-06" db="EMBL/GenBank/DDBJ databases">
        <title>Halonotius sp. F13-13 a new haloarchaeeon isolated from a solar saltern from Isla Cristina, Huelva, Spain.</title>
        <authorList>
            <person name="Duran-Viseras A."/>
            <person name="Sanchez-Porro C."/>
            <person name="Ventosa A."/>
        </authorList>
    </citation>
    <scope>NUCLEOTIDE SEQUENCE [LARGE SCALE GENOMIC DNA]</scope>
    <source>
        <strain evidence="3 4">CECT 7525</strain>
    </source>
</reference>
<evidence type="ECO:0000313" key="4">
    <source>
        <dbReference type="Proteomes" id="UP000281564"/>
    </source>
</evidence>
<dbReference type="Proteomes" id="UP000281564">
    <property type="component" value="Unassembled WGS sequence"/>
</dbReference>
<dbReference type="AlphaFoldDB" id="A0A3A6Q6Q1"/>
<evidence type="ECO:0000313" key="3">
    <source>
        <dbReference type="EMBL" id="RJX48063.1"/>
    </source>
</evidence>
<keyword evidence="1" id="KW-1133">Transmembrane helix</keyword>
<name>A0A3A6Q6Q1_9EURY</name>
<feature type="transmembrane region" description="Helical" evidence="1">
    <location>
        <begin position="35"/>
        <end position="58"/>
    </location>
</feature>
<dbReference type="InterPro" id="IPR058287">
    <property type="entry name" value="DUF7981"/>
</dbReference>
<dbReference type="Pfam" id="PF25938">
    <property type="entry name" value="DUF7981"/>
    <property type="match status" value="1"/>
</dbReference>
<keyword evidence="1" id="KW-0812">Transmembrane</keyword>
<evidence type="ECO:0000259" key="2">
    <source>
        <dbReference type="Pfam" id="PF25938"/>
    </source>
</evidence>
<sequence>MSPRRTSSLLWGLVGALLFLVLAVGYRLAGGSLPIGVGGLAGLGLAVGGVVAVAAAIIEPRLAGKGRT</sequence>
<accession>A0A3A6Q6Q1</accession>
<organism evidence="3 4">
    <name type="scientific">Halonotius pteroides</name>
    <dbReference type="NCBI Taxonomy" id="268735"/>
    <lineage>
        <taxon>Archaea</taxon>
        <taxon>Methanobacteriati</taxon>
        <taxon>Methanobacteriota</taxon>
        <taxon>Stenosarchaea group</taxon>
        <taxon>Halobacteria</taxon>
        <taxon>Halobacteriales</taxon>
        <taxon>Haloferacaceae</taxon>
        <taxon>Halonotius</taxon>
    </lineage>
</organism>